<dbReference type="Proteomes" id="UP000008062">
    <property type="component" value="Chromosome 12"/>
</dbReference>
<evidence type="ECO:0000256" key="2">
    <source>
        <dbReference type="SAM" id="MobiDB-lite"/>
    </source>
</evidence>
<evidence type="ECO:0000256" key="1">
    <source>
        <dbReference type="SAM" id="Coils"/>
    </source>
</evidence>
<dbReference type="OrthoDB" id="2992173at2759"/>
<dbReference type="OMA" id="EQGNHVK"/>
<evidence type="ECO:0000313" key="3">
    <source>
        <dbReference type="EMBL" id="EGP82983.1"/>
    </source>
</evidence>
<dbReference type="EMBL" id="CM001207">
    <property type="protein sequence ID" value="EGP82983.1"/>
    <property type="molecule type" value="Genomic_DNA"/>
</dbReference>
<dbReference type="eggNOG" id="ENOG502QSYK">
    <property type="taxonomic scope" value="Eukaryota"/>
</dbReference>
<feature type="region of interest" description="Disordered" evidence="2">
    <location>
        <begin position="582"/>
        <end position="612"/>
    </location>
</feature>
<feature type="compositionally biased region" description="Basic and acidic residues" evidence="2">
    <location>
        <begin position="166"/>
        <end position="175"/>
    </location>
</feature>
<gene>
    <name evidence="3" type="ORF">MYCGRDRAFT_97171</name>
</gene>
<feature type="coiled-coil region" evidence="1">
    <location>
        <begin position="513"/>
        <end position="573"/>
    </location>
</feature>
<dbReference type="KEGG" id="ztr:MYCGRDRAFT_97171"/>
<proteinExistence type="predicted"/>
<keyword evidence="1" id="KW-0175">Coiled coil</keyword>
<dbReference type="AlphaFoldDB" id="F9XP41"/>
<protein>
    <submittedName>
        <fullName evidence="3">Uncharacterized protein</fullName>
    </submittedName>
</protein>
<accession>F9XP41</accession>
<dbReference type="InParanoid" id="F9XP41"/>
<feature type="region of interest" description="Disordered" evidence="2">
    <location>
        <begin position="161"/>
        <end position="183"/>
    </location>
</feature>
<evidence type="ECO:0000313" key="4">
    <source>
        <dbReference type="Proteomes" id="UP000008062"/>
    </source>
</evidence>
<dbReference type="RefSeq" id="XP_003848007.1">
    <property type="nucleotide sequence ID" value="XM_003847959.1"/>
</dbReference>
<reference evidence="3 4" key="1">
    <citation type="journal article" date="2011" name="PLoS Genet.">
        <title>Finished genome of the fungal wheat pathogen Mycosphaerella graminicola reveals dispensome structure, chromosome plasticity, and stealth pathogenesis.</title>
        <authorList>
            <person name="Goodwin S.B."/>
            <person name="Ben M'barek S."/>
            <person name="Dhillon B."/>
            <person name="Wittenberg A.H.J."/>
            <person name="Crane C.F."/>
            <person name="Hane J.K."/>
            <person name="Foster A.J."/>
            <person name="Van der Lee T.A.J."/>
            <person name="Grimwood J."/>
            <person name="Aerts A."/>
            <person name="Antoniw J."/>
            <person name="Bailey A."/>
            <person name="Bluhm B."/>
            <person name="Bowler J."/>
            <person name="Bristow J."/>
            <person name="van der Burgt A."/>
            <person name="Canto-Canche B."/>
            <person name="Churchill A.C.L."/>
            <person name="Conde-Ferraez L."/>
            <person name="Cools H.J."/>
            <person name="Coutinho P.M."/>
            <person name="Csukai M."/>
            <person name="Dehal P."/>
            <person name="De Wit P."/>
            <person name="Donzelli B."/>
            <person name="van de Geest H.C."/>
            <person name="van Ham R.C.H.J."/>
            <person name="Hammond-Kosack K.E."/>
            <person name="Henrissat B."/>
            <person name="Kilian A."/>
            <person name="Kobayashi A.K."/>
            <person name="Koopmann E."/>
            <person name="Kourmpetis Y."/>
            <person name="Kuzniar A."/>
            <person name="Lindquist E."/>
            <person name="Lombard V."/>
            <person name="Maliepaard C."/>
            <person name="Martins N."/>
            <person name="Mehrabi R."/>
            <person name="Nap J.P.H."/>
            <person name="Ponomarenko A."/>
            <person name="Rudd J.J."/>
            <person name="Salamov A."/>
            <person name="Schmutz J."/>
            <person name="Schouten H.J."/>
            <person name="Shapiro H."/>
            <person name="Stergiopoulos I."/>
            <person name="Torriani S.F.F."/>
            <person name="Tu H."/>
            <person name="de Vries R.P."/>
            <person name="Waalwijk C."/>
            <person name="Ware S.B."/>
            <person name="Wiebenga A."/>
            <person name="Zwiers L.-H."/>
            <person name="Oliver R.P."/>
            <person name="Grigoriev I.V."/>
            <person name="Kema G.H.J."/>
        </authorList>
    </citation>
    <scope>NUCLEOTIDE SEQUENCE [LARGE SCALE GENOMIC DNA]</scope>
    <source>
        <strain evidence="4">CBS 115943 / IPO323</strain>
    </source>
</reference>
<dbReference type="HOGENOM" id="CLU_006454_0_0_1"/>
<keyword evidence="4" id="KW-1185">Reference proteome</keyword>
<sequence length="1109" mass="122970">MVQALKSRRTLTGRILTARASRRPIRPRHDNWLCSRLAEKLQHAIDFRRRARDTHPSCVELAWPLDVTAYALSKKCAEAGTEASPRSRLAPLTQPNYVGLQLHNALIQHDVLDHIDFHLTAPASNNPRISNLAKQPSELRRNRLGNYVHWSLPRLYRSAQTSADSYENKNDKDVRPSGTPTLNPSFRTVPNRWLVVRRLDLGSAQPQGSGLPEYQSWVVESNAVRNIGGIENSADLEVDCVPFVTGSGFEPGKAPDSARPDGFQMQSETFLGKKSAHAGFDPNVERGWTATASPTVPLTVMNSSNPLFPDYVPHNSKVFSIIDSFRYKKAGNNDWLYLDKANASYFVLGWHSETQDSPLPKTGARLSSRLQSLFLSLNIYNVKYDFNGKPPSKADEAAKKLSTTTKMEPVSIGTTPLDGIWTFLDAHDADSADDAETIFGQGAHDVVESIVDMASLLYAQDDTYDSKIRAQDILYTNNFASNSGGNEWHFDGKTSSDKPPLMPNDAQRKTLALLNEQSKLDAANEKLRDTRWELFSEWWQFLSNRANDQNSVISDAKNRVATLKRKAVTLERLVNTITQSINQPGQHSKTKCPANKPPKHHSTSGKIRPCASLGWTPGSRQTSWTYSQSVMRSRSRCPTTSSFRLPKTLWEAQYFHIERKKWTVSVRKSPVGQPHSQVRYGLSEPLQAADQKDVRVLSGRVILTPQPVFSIEDAVRQVLDNSGPELEAAGLSKDEVAALKKDSGKALKQLKFISAQLSGLTDHLLTKYEGAHVKPTFRKQGGGVQSMNVAITKCAAIDDPVDGDNRSMVELIGAESGLTPYANLLTFDKYPGVPFKGVTHGQMMFTKLNIIDKFGEAVCVFQPRPARRAPKPEDASASFYPCLSDFLSPDTIGDSSRLNTVFQEPAVNAGQWPLCRFLQLTPAINQEARINASFLNPNTDGPTPSWHETNGDMHESPVFGWLVLNYQDYGFQFFLEDGTFHRQVRVGGPTGTNASSKWLPFDPPSKPSGNAQLDQLINRMTTWKPPPGSQETSATYLQGFFDMINSATKNMPYAPSDYSAYANAIVGKPLALVNVGWSLKLQAPPYKHQNILGNTPLLAQTGHLSLVRS</sequence>
<organism evidence="3 4">
    <name type="scientific">Zymoseptoria tritici (strain CBS 115943 / IPO323)</name>
    <name type="common">Speckled leaf blotch fungus</name>
    <name type="synonym">Septoria tritici</name>
    <dbReference type="NCBI Taxonomy" id="336722"/>
    <lineage>
        <taxon>Eukaryota</taxon>
        <taxon>Fungi</taxon>
        <taxon>Dikarya</taxon>
        <taxon>Ascomycota</taxon>
        <taxon>Pezizomycotina</taxon>
        <taxon>Dothideomycetes</taxon>
        <taxon>Dothideomycetidae</taxon>
        <taxon>Mycosphaerellales</taxon>
        <taxon>Mycosphaerellaceae</taxon>
        <taxon>Zymoseptoria</taxon>
    </lineage>
</organism>
<name>F9XP41_ZYMTI</name>
<dbReference type="GeneID" id="13402064"/>